<dbReference type="PANTHER" id="PTHR43103">
    <property type="entry name" value="NUCLEOSIDE-DIPHOSPHATE-SUGAR EPIMERASE"/>
    <property type="match status" value="1"/>
</dbReference>
<dbReference type="Gene3D" id="3.40.50.720">
    <property type="entry name" value="NAD(P)-binding Rossmann-like Domain"/>
    <property type="match status" value="1"/>
</dbReference>
<dbReference type="OrthoDB" id="16464at2759"/>
<accession>F4Q502</accession>
<dbReference type="Proteomes" id="UP000007797">
    <property type="component" value="Unassembled WGS sequence"/>
</dbReference>
<dbReference type="GeneID" id="14869692"/>
<evidence type="ECO:0000313" key="3">
    <source>
        <dbReference type="Proteomes" id="UP000007797"/>
    </source>
</evidence>
<dbReference type="EMBL" id="GL883021">
    <property type="protein sequence ID" value="EGG17108.1"/>
    <property type="molecule type" value="Genomic_DNA"/>
</dbReference>
<dbReference type="STRING" id="1054147.F4Q502"/>
<dbReference type="InterPro" id="IPR036291">
    <property type="entry name" value="NAD(P)-bd_dom_sf"/>
</dbReference>
<gene>
    <name evidence="2" type="ORF">DFA_08090</name>
</gene>
<dbReference type="CDD" id="cd08946">
    <property type="entry name" value="SDR_e"/>
    <property type="match status" value="1"/>
</dbReference>
<protein>
    <recommendedName>
        <fullName evidence="1">NAD(P)-binding domain-containing protein</fullName>
    </recommendedName>
</protein>
<evidence type="ECO:0000259" key="1">
    <source>
        <dbReference type="Pfam" id="PF16363"/>
    </source>
</evidence>
<dbReference type="OMA" id="GLQIPTC"/>
<dbReference type="Pfam" id="PF16363">
    <property type="entry name" value="GDP_Man_Dehyd"/>
    <property type="match status" value="1"/>
</dbReference>
<feature type="domain" description="NAD(P)-binding" evidence="1">
    <location>
        <begin position="10"/>
        <end position="188"/>
    </location>
</feature>
<dbReference type="InterPro" id="IPR016040">
    <property type="entry name" value="NAD(P)-bd_dom"/>
</dbReference>
<dbReference type="KEGG" id="dfa:DFA_08090"/>
<dbReference type="SUPFAM" id="SSF51735">
    <property type="entry name" value="NAD(P)-binding Rossmann-fold domains"/>
    <property type="match status" value="1"/>
</dbReference>
<dbReference type="RefSeq" id="XP_004355592.1">
    <property type="nucleotide sequence ID" value="XM_004355539.1"/>
</dbReference>
<evidence type="ECO:0000313" key="2">
    <source>
        <dbReference type="EMBL" id="EGG17108.1"/>
    </source>
</evidence>
<proteinExistence type="predicted"/>
<organism evidence="2 3">
    <name type="scientific">Cavenderia fasciculata</name>
    <name type="common">Slime mold</name>
    <name type="synonym">Dictyostelium fasciculatum</name>
    <dbReference type="NCBI Taxonomy" id="261658"/>
    <lineage>
        <taxon>Eukaryota</taxon>
        <taxon>Amoebozoa</taxon>
        <taxon>Evosea</taxon>
        <taxon>Eumycetozoa</taxon>
        <taxon>Dictyostelia</taxon>
        <taxon>Acytosteliales</taxon>
        <taxon>Cavenderiaceae</taxon>
        <taxon>Cavenderia</taxon>
    </lineage>
</organism>
<dbReference type="PANTHER" id="PTHR43103:SF3">
    <property type="entry name" value="ADP-L-GLYCERO-D-MANNO-HEPTOSE-6-EPIMERASE"/>
    <property type="match status" value="1"/>
</dbReference>
<dbReference type="AlphaFoldDB" id="F4Q502"/>
<reference evidence="3" key="1">
    <citation type="journal article" date="2011" name="Genome Res.">
        <title>Phylogeny-wide analysis of social amoeba genomes highlights ancient origins for complex intercellular communication.</title>
        <authorList>
            <person name="Heidel A.J."/>
            <person name="Lawal H.M."/>
            <person name="Felder M."/>
            <person name="Schilde C."/>
            <person name="Helps N.R."/>
            <person name="Tunggal B."/>
            <person name="Rivero F."/>
            <person name="John U."/>
            <person name="Schleicher M."/>
            <person name="Eichinger L."/>
            <person name="Platzer M."/>
            <person name="Noegel A.A."/>
            <person name="Schaap P."/>
            <person name="Gloeckner G."/>
        </authorList>
    </citation>
    <scope>NUCLEOTIDE SEQUENCE [LARGE SCALE GENOMIC DNA]</scope>
    <source>
        <strain evidence="3">SH3</strain>
    </source>
</reference>
<keyword evidence="3" id="KW-1185">Reference proteome</keyword>
<name>F4Q502_CACFS</name>
<sequence length="310" mass="34153">MERNQESVVITGGQGFIGSWVAKLLLEQTNQGCNSYNVIIVDVKPDDRILRQVLSPSQLSMLTRVYLDIANGQAVTDMVRKYTPSFIIHLAGLQIPTCRANPILGCQVNVIGTINVFEAVKQLEKTCPIIYASSAAVSGPSEDYDGPINDNASHTPLTHYGVYKQANEGSARVYWMDNKIPSVALRPFTVGDICVNYVEDIASLFIQLGQLKDTIKGAHVCNITGDVVSVQQWVDLVKQVAEKEMNKSINVKIEGSPLPYPTHFKEDTLAKLLNCQSNQVKTTPPIIAITKTLKIFKSLSDQSILEFNDL</sequence>